<feature type="transmembrane region" description="Helical" evidence="2">
    <location>
        <begin position="162"/>
        <end position="181"/>
    </location>
</feature>
<keyword evidence="2" id="KW-0812">Transmembrane</keyword>
<feature type="region of interest" description="Disordered" evidence="1">
    <location>
        <begin position="250"/>
        <end position="269"/>
    </location>
</feature>
<evidence type="ECO:0000313" key="5">
    <source>
        <dbReference type="Proteomes" id="UP000183567"/>
    </source>
</evidence>
<dbReference type="PANTHER" id="PTHR40465:SF1">
    <property type="entry name" value="DUF6534 DOMAIN-CONTAINING PROTEIN"/>
    <property type="match status" value="1"/>
</dbReference>
<evidence type="ECO:0000256" key="2">
    <source>
        <dbReference type="SAM" id="Phobius"/>
    </source>
</evidence>
<dbReference type="Pfam" id="PF20152">
    <property type="entry name" value="DUF6534"/>
    <property type="match status" value="1"/>
</dbReference>
<feature type="domain" description="DUF6534" evidence="3">
    <location>
        <begin position="153"/>
        <end position="219"/>
    </location>
</feature>
<protein>
    <recommendedName>
        <fullName evidence="3">DUF6534 domain-containing protein</fullName>
    </recommendedName>
</protein>
<dbReference type="InterPro" id="IPR045339">
    <property type="entry name" value="DUF6534"/>
</dbReference>
<feature type="compositionally biased region" description="Polar residues" evidence="1">
    <location>
        <begin position="255"/>
        <end position="269"/>
    </location>
</feature>
<dbReference type="EMBL" id="LVVM01000244">
    <property type="protein sequence ID" value="OJA21194.1"/>
    <property type="molecule type" value="Genomic_DNA"/>
</dbReference>
<feature type="transmembrane region" description="Helical" evidence="2">
    <location>
        <begin position="193"/>
        <end position="215"/>
    </location>
</feature>
<reference evidence="4 5" key="1">
    <citation type="submission" date="2016-03" db="EMBL/GenBank/DDBJ databases">
        <title>Comparative genomics of the ectomycorrhizal sister species Rhizopogon vinicolor and Rhizopogon vesiculosus (Basidiomycota: Boletales) reveals a divergence of the mating type B locus.</title>
        <authorList>
            <person name="Mujic A.B."/>
            <person name="Kuo A."/>
            <person name="Tritt A."/>
            <person name="Lipzen A."/>
            <person name="Chen C."/>
            <person name="Johnson J."/>
            <person name="Sharma A."/>
            <person name="Barry K."/>
            <person name="Grigoriev I.V."/>
            <person name="Spatafora J.W."/>
        </authorList>
    </citation>
    <scope>NUCLEOTIDE SEQUENCE [LARGE SCALE GENOMIC DNA]</scope>
    <source>
        <strain evidence="4 5">AM-OR11-056</strain>
    </source>
</reference>
<dbReference type="OrthoDB" id="2687272at2759"/>
<feature type="transmembrane region" description="Helical" evidence="2">
    <location>
        <begin position="57"/>
        <end position="78"/>
    </location>
</feature>
<sequence>MDGVSTTDLLVSRSLATRSYGVFYMTSLISVVFWAMLSLQTFWYFASYERDKKSLKFLVVFLWMVSTVQTYVIVYGAWVYMIEKFGDYLFLFRIVSPYASQFVFGATATITVQSFFVSRVSRLSGGKLWMVVAWAPLATFQIVAAFIIVIKITTRVIQRLMLLAVLNMVWSTAFAICDLAITPDGQFVALDGSIFYILFDMPICSLYCNTLLANLNMRTSLAERQSAVEMEMDLTTFNAVRPQPLGLTLKKGPKFSTQTGSRQSSELAV</sequence>
<comment type="caution">
    <text evidence="4">The sequence shown here is derived from an EMBL/GenBank/DDBJ whole genome shotgun (WGS) entry which is preliminary data.</text>
</comment>
<accession>A0A1J8RHB8</accession>
<feature type="transmembrane region" description="Helical" evidence="2">
    <location>
        <begin position="21"/>
        <end position="45"/>
    </location>
</feature>
<organism evidence="4 5">
    <name type="scientific">Rhizopogon vesiculosus</name>
    <dbReference type="NCBI Taxonomy" id="180088"/>
    <lineage>
        <taxon>Eukaryota</taxon>
        <taxon>Fungi</taxon>
        <taxon>Dikarya</taxon>
        <taxon>Basidiomycota</taxon>
        <taxon>Agaricomycotina</taxon>
        <taxon>Agaricomycetes</taxon>
        <taxon>Agaricomycetidae</taxon>
        <taxon>Boletales</taxon>
        <taxon>Suillineae</taxon>
        <taxon>Rhizopogonaceae</taxon>
        <taxon>Rhizopogon</taxon>
    </lineage>
</organism>
<keyword evidence="2" id="KW-0472">Membrane</keyword>
<evidence type="ECO:0000313" key="4">
    <source>
        <dbReference type="EMBL" id="OJA21194.1"/>
    </source>
</evidence>
<dbReference type="AlphaFoldDB" id="A0A1J8RHB8"/>
<dbReference type="Proteomes" id="UP000183567">
    <property type="component" value="Unassembled WGS sequence"/>
</dbReference>
<keyword evidence="5" id="KW-1185">Reference proteome</keyword>
<evidence type="ECO:0000256" key="1">
    <source>
        <dbReference type="SAM" id="MobiDB-lite"/>
    </source>
</evidence>
<evidence type="ECO:0000259" key="3">
    <source>
        <dbReference type="Pfam" id="PF20152"/>
    </source>
</evidence>
<dbReference type="PANTHER" id="PTHR40465">
    <property type="entry name" value="CHROMOSOME 1, WHOLE GENOME SHOTGUN SEQUENCE"/>
    <property type="match status" value="1"/>
</dbReference>
<feature type="transmembrane region" description="Helical" evidence="2">
    <location>
        <begin position="128"/>
        <end position="150"/>
    </location>
</feature>
<name>A0A1J8RHB8_9AGAM</name>
<gene>
    <name evidence="4" type="ORF">AZE42_01351</name>
</gene>
<proteinExistence type="predicted"/>
<keyword evidence="2" id="KW-1133">Transmembrane helix</keyword>
<feature type="transmembrane region" description="Helical" evidence="2">
    <location>
        <begin position="90"/>
        <end position="116"/>
    </location>
</feature>